<dbReference type="AlphaFoldDB" id="A0A927MA01"/>
<proteinExistence type="predicted"/>
<sequence>MNGSATSHRPSHPPKALGDALAIDAGAYDYPPDATGQERQFDYSFGLTRILDGVETLVRYRAETTR</sequence>
<name>A0A927MA01_9ACTN</name>
<keyword evidence="2" id="KW-1185">Reference proteome</keyword>
<evidence type="ECO:0000313" key="2">
    <source>
        <dbReference type="Proteomes" id="UP000649753"/>
    </source>
</evidence>
<reference evidence="1" key="1">
    <citation type="submission" date="2020-10" db="EMBL/GenBank/DDBJ databases">
        <title>Sequencing the genomes of 1000 actinobacteria strains.</title>
        <authorList>
            <person name="Klenk H.-P."/>
        </authorList>
    </citation>
    <scope>NUCLEOTIDE SEQUENCE</scope>
    <source>
        <strain evidence="1">DSM 46832</strain>
    </source>
</reference>
<evidence type="ECO:0000313" key="1">
    <source>
        <dbReference type="EMBL" id="MBE1490732.1"/>
    </source>
</evidence>
<accession>A0A927MA01</accession>
<dbReference type="Proteomes" id="UP000649753">
    <property type="component" value="Unassembled WGS sequence"/>
</dbReference>
<protein>
    <submittedName>
        <fullName evidence="1">Uncharacterized protein</fullName>
    </submittedName>
</protein>
<comment type="caution">
    <text evidence="1">The sequence shown here is derived from an EMBL/GenBank/DDBJ whole genome shotgun (WGS) entry which is preliminary data.</text>
</comment>
<organism evidence="1 2">
    <name type="scientific">Plantactinospora soyae</name>
    <dbReference type="NCBI Taxonomy" id="1544732"/>
    <lineage>
        <taxon>Bacteria</taxon>
        <taxon>Bacillati</taxon>
        <taxon>Actinomycetota</taxon>
        <taxon>Actinomycetes</taxon>
        <taxon>Micromonosporales</taxon>
        <taxon>Micromonosporaceae</taxon>
        <taxon>Plantactinospora</taxon>
    </lineage>
</organism>
<dbReference type="EMBL" id="JADBEB010000001">
    <property type="protein sequence ID" value="MBE1490732.1"/>
    <property type="molecule type" value="Genomic_DNA"/>
</dbReference>
<gene>
    <name evidence="1" type="ORF">H4W31_006370</name>
</gene>